<dbReference type="EMBL" id="BMAW01050520">
    <property type="protein sequence ID" value="GFS75750.1"/>
    <property type="molecule type" value="Genomic_DNA"/>
</dbReference>
<name>A0A8X6MSL2_NEPPI</name>
<reference evidence="1" key="1">
    <citation type="submission" date="2020-08" db="EMBL/GenBank/DDBJ databases">
        <title>Multicomponent nature underlies the extraordinary mechanical properties of spider dragline silk.</title>
        <authorList>
            <person name="Kono N."/>
            <person name="Nakamura H."/>
            <person name="Mori M."/>
            <person name="Yoshida Y."/>
            <person name="Ohtoshi R."/>
            <person name="Malay A.D."/>
            <person name="Moran D.A.P."/>
            <person name="Tomita M."/>
            <person name="Numata K."/>
            <person name="Arakawa K."/>
        </authorList>
    </citation>
    <scope>NUCLEOTIDE SEQUENCE</scope>
</reference>
<keyword evidence="2" id="KW-1185">Reference proteome</keyword>
<dbReference type="AlphaFoldDB" id="A0A8X6MSL2"/>
<evidence type="ECO:0000313" key="1">
    <source>
        <dbReference type="EMBL" id="GFS75750.1"/>
    </source>
</evidence>
<comment type="caution">
    <text evidence="1">The sequence shown here is derived from an EMBL/GenBank/DDBJ whole genome shotgun (WGS) entry which is preliminary data.</text>
</comment>
<accession>A0A8X6MSL2</accession>
<dbReference type="Proteomes" id="UP000887013">
    <property type="component" value="Unassembled WGS sequence"/>
</dbReference>
<evidence type="ECO:0000313" key="2">
    <source>
        <dbReference type="Proteomes" id="UP000887013"/>
    </source>
</evidence>
<proteinExistence type="predicted"/>
<organism evidence="1 2">
    <name type="scientific">Nephila pilipes</name>
    <name type="common">Giant wood spider</name>
    <name type="synonym">Nephila maculata</name>
    <dbReference type="NCBI Taxonomy" id="299642"/>
    <lineage>
        <taxon>Eukaryota</taxon>
        <taxon>Metazoa</taxon>
        <taxon>Ecdysozoa</taxon>
        <taxon>Arthropoda</taxon>
        <taxon>Chelicerata</taxon>
        <taxon>Arachnida</taxon>
        <taxon>Araneae</taxon>
        <taxon>Araneomorphae</taxon>
        <taxon>Entelegynae</taxon>
        <taxon>Araneoidea</taxon>
        <taxon>Nephilidae</taxon>
        <taxon>Nephila</taxon>
    </lineage>
</organism>
<sequence length="94" mass="10907">MRSMRGTVDNNDERNIAGGIYIISRFMVYFNPSYFMDLKRTSQISEPDIHRSEVGLSRWSRNCKVTGYHTRRLLQPLSNTSDDMGRATILLGQY</sequence>
<protein>
    <submittedName>
        <fullName evidence="1">Uncharacterized protein</fullName>
    </submittedName>
</protein>
<gene>
    <name evidence="1" type="ORF">NPIL_679741</name>
</gene>